<feature type="transmembrane region" description="Helical" evidence="1">
    <location>
        <begin position="91"/>
        <end position="120"/>
    </location>
</feature>
<gene>
    <name evidence="3" type="ORF">Ga0123462_0207</name>
</gene>
<dbReference type="PANTHER" id="PTHR42709:SF4">
    <property type="entry name" value="INNER MEMBRANE PROTEIN YQAA"/>
    <property type="match status" value="1"/>
</dbReference>
<keyword evidence="4" id="KW-1185">Reference proteome</keyword>
<dbReference type="PANTHER" id="PTHR42709">
    <property type="entry name" value="ALKALINE PHOSPHATASE LIKE PROTEIN"/>
    <property type="match status" value="1"/>
</dbReference>
<dbReference type="Proteomes" id="UP000231637">
    <property type="component" value="Chromosome"/>
</dbReference>
<dbReference type="InterPro" id="IPR051311">
    <property type="entry name" value="DedA_domain"/>
</dbReference>
<evidence type="ECO:0000256" key="1">
    <source>
        <dbReference type="SAM" id="Phobius"/>
    </source>
</evidence>
<keyword evidence="1" id="KW-0812">Transmembrane</keyword>
<proteinExistence type="predicted"/>
<name>A0A2K8L190_9PROT</name>
<accession>A0A2K8L190</accession>
<evidence type="ECO:0000259" key="2">
    <source>
        <dbReference type="Pfam" id="PF09335"/>
    </source>
</evidence>
<sequence>MDWSLFFSALISSTLFPGGSEVLLLYRLNEGGNAVALVLIATAGNVLGSLITYGMGRLGNEAVHKKWLRISESQTERAELWFGKYGRPSLLFAWLPVIGDPLCLVAGLLRCSLITFVVLVSIGKLARYAVLAAPFV</sequence>
<keyword evidence="1" id="KW-0472">Membrane</keyword>
<keyword evidence="1" id="KW-1133">Transmembrane helix</keyword>
<dbReference type="KEGG" id="mfn:Ga0123462_0207"/>
<dbReference type="AlphaFoldDB" id="A0A2K8L190"/>
<dbReference type="EMBL" id="CP018800">
    <property type="protein sequence ID" value="ATX81085.1"/>
    <property type="molecule type" value="Genomic_DNA"/>
</dbReference>
<feature type="domain" description="VTT" evidence="2">
    <location>
        <begin position="33"/>
        <end position="132"/>
    </location>
</feature>
<feature type="transmembrane region" description="Helical" evidence="1">
    <location>
        <begin position="33"/>
        <end position="55"/>
    </location>
</feature>
<dbReference type="InterPro" id="IPR032816">
    <property type="entry name" value="VTT_dom"/>
</dbReference>
<evidence type="ECO:0000313" key="4">
    <source>
        <dbReference type="Proteomes" id="UP000231637"/>
    </source>
</evidence>
<dbReference type="OrthoDB" id="5419086at2"/>
<protein>
    <submittedName>
        <fullName evidence="3">Membrane protein YqaA, SNARE-associated domain</fullName>
    </submittedName>
</protein>
<organism evidence="3 4">
    <name type="scientific">Mariprofundus ferrinatatus</name>
    <dbReference type="NCBI Taxonomy" id="1921087"/>
    <lineage>
        <taxon>Bacteria</taxon>
        <taxon>Pseudomonadati</taxon>
        <taxon>Pseudomonadota</taxon>
        <taxon>Candidatius Mariprofundia</taxon>
        <taxon>Mariprofundales</taxon>
        <taxon>Mariprofundaceae</taxon>
        <taxon>Mariprofundus</taxon>
    </lineage>
</organism>
<dbReference type="RefSeq" id="WP_100264602.1">
    <property type="nucleotide sequence ID" value="NZ_CP018800.1"/>
</dbReference>
<reference evidence="3 4" key="1">
    <citation type="submission" date="2016-12" db="EMBL/GenBank/DDBJ databases">
        <title>Isolation and genomic insights into novel planktonic Zetaproteobacteria from stratified waters of the Chesapeake Bay.</title>
        <authorList>
            <person name="McAllister S.M."/>
            <person name="Kato S."/>
            <person name="Chan C.S."/>
            <person name="Chiu B.K."/>
            <person name="Field E.K."/>
        </authorList>
    </citation>
    <scope>NUCLEOTIDE SEQUENCE [LARGE SCALE GENOMIC DNA]</scope>
    <source>
        <strain evidence="3 4">CP-8</strain>
    </source>
</reference>
<evidence type="ECO:0000313" key="3">
    <source>
        <dbReference type="EMBL" id="ATX81085.1"/>
    </source>
</evidence>
<feature type="transmembrane region" description="Helical" evidence="1">
    <location>
        <begin position="6"/>
        <end position="26"/>
    </location>
</feature>
<dbReference type="Pfam" id="PF09335">
    <property type="entry name" value="VTT_dom"/>
    <property type="match status" value="1"/>
</dbReference>